<keyword evidence="2" id="KW-0813">Transport</keyword>
<dbReference type="AlphaFoldDB" id="A0A1I4E1A9"/>
<reference evidence="5" key="1">
    <citation type="submission" date="2016-10" db="EMBL/GenBank/DDBJ databases">
        <authorList>
            <person name="Varghese N."/>
            <person name="Submissions S."/>
        </authorList>
    </citation>
    <scope>NUCLEOTIDE SEQUENCE [LARGE SCALE GENOMIC DNA]</scope>
    <source>
        <strain evidence="5">CGMCC 1.7738</strain>
    </source>
</reference>
<dbReference type="RefSeq" id="WP_089868474.1">
    <property type="nucleotide sequence ID" value="NZ_FOTC01000002.1"/>
</dbReference>
<dbReference type="Proteomes" id="UP000199607">
    <property type="component" value="Unassembled WGS sequence"/>
</dbReference>
<accession>A0A1I4E1A9</accession>
<evidence type="ECO:0000256" key="1">
    <source>
        <dbReference type="ARBA" id="ARBA00005850"/>
    </source>
</evidence>
<dbReference type="EMBL" id="FOTC01000002">
    <property type="protein sequence ID" value="SFK97911.1"/>
    <property type="molecule type" value="Genomic_DNA"/>
</dbReference>
<evidence type="ECO:0000256" key="3">
    <source>
        <dbReference type="ARBA" id="ARBA00023065"/>
    </source>
</evidence>
<dbReference type="STRING" id="553466.SAMN04487950_1713"/>
<protein>
    <submittedName>
        <fullName evidence="4">V/A-type H+-transporting ATPase subunit D</fullName>
    </submittedName>
</protein>
<dbReference type="PANTHER" id="PTHR11671">
    <property type="entry name" value="V-TYPE ATP SYNTHASE SUBUNIT D"/>
    <property type="match status" value="1"/>
</dbReference>
<dbReference type="InterPro" id="IPR002699">
    <property type="entry name" value="V_ATPase_D"/>
</dbReference>
<organism evidence="4 5">
    <name type="scientific">Halogranum rubrum</name>
    <dbReference type="NCBI Taxonomy" id="553466"/>
    <lineage>
        <taxon>Archaea</taxon>
        <taxon>Methanobacteriati</taxon>
        <taxon>Methanobacteriota</taxon>
        <taxon>Stenosarchaea group</taxon>
        <taxon>Halobacteria</taxon>
        <taxon>Halobacteriales</taxon>
        <taxon>Haloferacaceae</taxon>
    </lineage>
</organism>
<gene>
    <name evidence="4" type="ORF">SAMN04487950_1713</name>
</gene>
<dbReference type="GO" id="GO:0046961">
    <property type="term" value="F:proton-transporting ATPase activity, rotational mechanism"/>
    <property type="evidence" value="ECO:0007669"/>
    <property type="project" value="InterPro"/>
</dbReference>
<dbReference type="Gene3D" id="1.10.287.3240">
    <property type="match status" value="1"/>
</dbReference>
<evidence type="ECO:0000313" key="4">
    <source>
        <dbReference type="EMBL" id="SFK97911.1"/>
    </source>
</evidence>
<dbReference type="NCBIfam" id="TIGR00309">
    <property type="entry name" value="V_ATPase_subD"/>
    <property type="match status" value="1"/>
</dbReference>
<evidence type="ECO:0000313" key="5">
    <source>
        <dbReference type="Proteomes" id="UP000199607"/>
    </source>
</evidence>
<comment type="similarity">
    <text evidence="1">Belongs to the V-ATPase D subunit family.</text>
</comment>
<dbReference type="Pfam" id="PF01813">
    <property type="entry name" value="ATP-synt_D"/>
    <property type="match status" value="1"/>
</dbReference>
<name>A0A1I4E1A9_9EURY</name>
<keyword evidence="5" id="KW-1185">Reference proteome</keyword>
<keyword evidence="3" id="KW-0406">Ion transport</keyword>
<proteinExistence type="inferred from homology"/>
<evidence type="ECO:0000256" key="2">
    <source>
        <dbReference type="ARBA" id="ARBA00022448"/>
    </source>
</evidence>
<sequence>MTTYPIPTQHERLRLEAELRVAQKGQHVLELKRDALIFDLLDLLGRYETHYADVSESFANAVTTRTRALEREGGIALRTAAWTRTTTPEVCFAELRIHGVEVPMILSRAIETPLDYRGYGVLGTSAAIDEVAETHERLLERVVPLAEMEGALKQLVDEIWLTNLRVNTIRHRLVPELDAQIRYVEAHLAERDHEERLRQFFFKRHAE</sequence>